<comment type="similarity">
    <text evidence="4 10">Belongs to the transaldolase family. Type 2 subfamily.</text>
</comment>
<accession>A0ABT4A6H3</accession>
<dbReference type="SUPFAM" id="SSF51569">
    <property type="entry name" value="Aldolase"/>
    <property type="match status" value="1"/>
</dbReference>
<dbReference type="InterPro" id="IPR004732">
    <property type="entry name" value="Transaldolase_2"/>
</dbReference>
<evidence type="ECO:0000256" key="7">
    <source>
        <dbReference type="ARBA" id="ARBA00022679"/>
    </source>
</evidence>
<dbReference type="PIRSF" id="PIRSF036915">
    <property type="entry name" value="Trnald_Bac_Plnt"/>
    <property type="match status" value="1"/>
</dbReference>
<comment type="caution">
    <text evidence="11">The sequence shown here is derived from an EMBL/GenBank/DDBJ whole genome shotgun (WGS) entry which is preliminary data.</text>
</comment>
<dbReference type="Proteomes" id="UP001207654">
    <property type="component" value="Unassembled WGS sequence"/>
</dbReference>
<dbReference type="InterPro" id="IPR001585">
    <property type="entry name" value="TAL/FSA"/>
</dbReference>
<dbReference type="NCBIfam" id="TIGR00876">
    <property type="entry name" value="tal_mycobact"/>
    <property type="match status" value="1"/>
</dbReference>
<dbReference type="GO" id="GO:0004801">
    <property type="term" value="F:transaldolase activity"/>
    <property type="evidence" value="ECO:0007669"/>
    <property type="project" value="UniProtKB-EC"/>
</dbReference>
<organism evidence="11 12">
    <name type="scientific">Archangium lansingense</name>
    <dbReference type="NCBI Taxonomy" id="2995310"/>
    <lineage>
        <taxon>Bacteria</taxon>
        <taxon>Pseudomonadati</taxon>
        <taxon>Myxococcota</taxon>
        <taxon>Myxococcia</taxon>
        <taxon>Myxococcales</taxon>
        <taxon>Cystobacterineae</taxon>
        <taxon>Archangiaceae</taxon>
        <taxon>Archangium</taxon>
    </lineage>
</organism>
<evidence type="ECO:0000256" key="5">
    <source>
        <dbReference type="ARBA" id="ARBA00013151"/>
    </source>
</evidence>
<protein>
    <recommendedName>
        <fullName evidence="5 10">Transaldolase</fullName>
        <ecNumber evidence="5 10">2.2.1.2</ecNumber>
    </recommendedName>
</protein>
<gene>
    <name evidence="10 11" type="primary">tal</name>
    <name evidence="11" type="ORF">OV287_22540</name>
</gene>
<dbReference type="PANTHER" id="PTHR10683:SF31">
    <property type="entry name" value="TRANSALDOLASE"/>
    <property type="match status" value="1"/>
</dbReference>
<dbReference type="CDD" id="cd00955">
    <property type="entry name" value="Transaldolase_like"/>
    <property type="match status" value="1"/>
</dbReference>
<evidence type="ECO:0000256" key="3">
    <source>
        <dbReference type="ARBA" id="ARBA00004857"/>
    </source>
</evidence>
<keyword evidence="9 10" id="KW-0704">Schiff base</keyword>
<evidence type="ECO:0000256" key="8">
    <source>
        <dbReference type="ARBA" id="ARBA00023126"/>
    </source>
</evidence>
<dbReference type="Gene3D" id="3.20.20.70">
    <property type="entry name" value="Aldolase class I"/>
    <property type="match status" value="1"/>
</dbReference>
<evidence type="ECO:0000256" key="1">
    <source>
        <dbReference type="ARBA" id="ARBA00003518"/>
    </source>
</evidence>
<keyword evidence="6 10" id="KW-0963">Cytoplasm</keyword>
<comment type="pathway">
    <text evidence="3 10">Carbohydrate degradation; pentose phosphate pathway; D-glyceraldehyde 3-phosphate and beta-D-fructose 6-phosphate from D-ribose 5-phosphate and D-xylulose 5-phosphate (non-oxidative stage): step 2/3.</text>
</comment>
<evidence type="ECO:0000256" key="4">
    <source>
        <dbReference type="ARBA" id="ARBA00008426"/>
    </source>
</evidence>
<dbReference type="RefSeq" id="WP_267536098.1">
    <property type="nucleotide sequence ID" value="NZ_JAPNKA010000001.1"/>
</dbReference>
<dbReference type="PANTHER" id="PTHR10683">
    <property type="entry name" value="TRANSALDOLASE"/>
    <property type="match status" value="1"/>
</dbReference>
<evidence type="ECO:0000313" key="12">
    <source>
        <dbReference type="Proteomes" id="UP001207654"/>
    </source>
</evidence>
<comment type="catalytic activity">
    <reaction evidence="10">
        <text>D-sedoheptulose 7-phosphate + D-glyceraldehyde 3-phosphate = D-erythrose 4-phosphate + beta-D-fructose 6-phosphate</text>
        <dbReference type="Rhea" id="RHEA:17053"/>
        <dbReference type="ChEBI" id="CHEBI:16897"/>
        <dbReference type="ChEBI" id="CHEBI:57483"/>
        <dbReference type="ChEBI" id="CHEBI:57634"/>
        <dbReference type="ChEBI" id="CHEBI:59776"/>
        <dbReference type="EC" id="2.2.1.2"/>
    </reaction>
</comment>
<dbReference type="HAMAP" id="MF_00493">
    <property type="entry name" value="Transaldolase_2"/>
    <property type="match status" value="1"/>
</dbReference>
<proteinExistence type="inferred from homology"/>
<sequence>MMATQALHDAGQSLWLDTITREMLEDGRLEHYIRDLSVTGLTSNPTIFDQALRRGHAYDASILAWQSHGLDDLFFQLALEDLSRAAALFQPIHQRTGGRDGWVSLEVSPLLAWLPEPTIHQASSLHEQAGLPNLFIKIPGTPPGLKAIEESIFAGVPINVTLLFSMEQYLAAADAYLKGLERRLEEGLSPEVHSVASLFVSRWDKAVEGQVPEPLRNRLGIAVAERTYRAYNELRESARVRRLVSEGAPVQTLLWASTGTKDPSARDTHYVEALAAPDTINTMPEGTLLAFADHGQVGPLLTHDEWESDSVLEEFKMAGVELDGLAAQLQREGADSFVKSWNSLLACLSERLEGLKGERPGAH</sequence>
<keyword evidence="12" id="KW-1185">Reference proteome</keyword>
<reference evidence="11 12" key="1">
    <citation type="submission" date="2022-11" db="EMBL/GenBank/DDBJ databases">
        <title>Minimal conservation of predation-associated metabolite biosynthetic gene clusters underscores biosynthetic potential of Myxococcota including descriptions for ten novel species: Archangium lansinium sp. nov., Myxococcus landrumus sp. nov., Nannocystis bai.</title>
        <authorList>
            <person name="Ahearne A."/>
            <person name="Stevens C."/>
            <person name="Phillips K."/>
        </authorList>
    </citation>
    <scope>NUCLEOTIDE SEQUENCE [LARGE SCALE GENOMIC DNA]</scope>
    <source>
        <strain evidence="11 12">MIWBW</strain>
    </source>
</reference>
<dbReference type="EMBL" id="JAPNKA010000001">
    <property type="protein sequence ID" value="MCY1077252.1"/>
    <property type="molecule type" value="Genomic_DNA"/>
</dbReference>
<dbReference type="InterPro" id="IPR013785">
    <property type="entry name" value="Aldolase_TIM"/>
</dbReference>
<evidence type="ECO:0000313" key="11">
    <source>
        <dbReference type="EMBL" id="MCY1077252.1"/>
    </source>
</evidence>
<dbReference type="Pfam" id="PF00923">
    <property type="entry name" value="TAL_FSA"/>
    <property type="match status" value="1"/>
</dbReference>
<evidence type="ECO:0000256" key="6">
    <source>
        <dbReference type="ARBA" id="ARBA00022490"/>
    </source>
</evidence>
<feature type="active site" description="Schiff-base intermediate with substrate" evidence="10">
    <location>
        <position position="137"/>
    </location>
</feature>
<evidence type="ECO:0000256" key="2">
    <source>
        <dbReference type="ARBA" id="ARBA00004496"/>
    </source>
</evidence>
<keyword evidence="8 10" id="KW-0570">Pentose shunt</keyword>
<name>A0ABT4A6H3_9BACT</name>
<comment type="subcellular location">
    <subcellularLocation>
        <location evidence="2 10">Cytoplasm</location>
    </subcellularLocation>
</comment>
<keyword evidence="7 10" id="KW-0808">Transferase</keyword>
<dbReference type="EC" id="2.2.1.2" evidence="5 10"/>
<comment type="function">
    <text evidence="1 10">Transaldolase is important for the balance of metabolites in the pentose-phosphate pathway.</text>
</comment>
<evidence type="ECO:0000256" key="9">
    <source>
        <dbReference type="ARBA" id="ARBA00023270"/>
    </source>
</evidence>
<evidence type="ECO:0000256" key="10">
    <source>
        <dbReference type="HAMAP-Rule" id="MF_00493"/>
    </source>
</evidence>
<dbReference type="NCBIfam" id="NF002881">
    <property type="entry name" value="PRK03343.1"/>
    <property type="match status" value="1"/>
</dbReference>